<evidence type="ECO:0000313" key="3">
    <source>
        <dbReference type="Proteomes" id="UP000324585"/>
    </source>
</evidence>
<accession>A0A5J4YTD5</accession>
<gene>
    <name evidence="2" type="ORF">FVE85_4165</name>
</gene>
<dbReference type="EMBL" id="VRMN01000005">
    <property type="protein sequence ID" value="KAA8494190.1"/>
    <property type="molecule type" value="Genomic_DNA"/>
</dbReference>
<feature type="compositionally biased region" description="Acidic residues" evidence="1">
    <location>
        <begin position="327"/>
        <end position="336"/>
    </location>
</feature>
<keyword evidence="3" id="KW-1185">Reference proteome</keyword>
<organism evidence="2 3">
    <name type="scientific">Porphyridium purpureum</name>
    <name type="common">Red alga</name>
    <name type="synonym">Porphyridium cruentum</name>
    <dbReference type="NCBI Taxonomy" id="35688"/>
    <lineage>
        <taxon>Eukaryota</taxon>
        <taxon>Rhodophyta</taxon>
        <taxon>Bangiophyceae</taxon>
        <taxon>Porphyridiales</taxon>
        <taxon>Porphyridiaceae</taxon>
        <taxon>Porphyridium</taxon>
    </lineage>
</organism>
<proteinExistence type="predicted"/>
<evidence type="ECO:0000313" key="2">
    <source>
        <dbReference type="EMBL" id="KAA8494190.1"/>
    </source>
</evidence>
<name>A0A5J4YTD5_PORPP</name>
<evidence type="ECO:0000256" key="1">
    <source>
        <dbReference type="SAM" id="MobiDB-lite"/>
    </source>
</evidence>
<feature type="region of interest" description="Disordered" evidence="1">
    <location>
        <begin position="315"/>
        <end position="346"/>
    </location>
</feature>
<dbReference type="Proteomes" id="UP000324585">
    <property type="component" value="Unassembled WGS sequence"/>
</dbReference>
<dbReference type="AlphaFoldDB" id="A0A5J4YTD5"/>
<reference evidence="3" key="1">
    <citation type="journal article" date="2019" name="Nat. Commun.">
        <title>Expansion of phycobilisome linker gene families in mesophilic red algae.</title>
        <authorList>
            <person name="Lee J."/>
            <person name="Kim D."/>
            <person name="Bhattacharya D."/>
            <person name="Yoon H.S."/>
        </authorList>
    </citation>
    <scope>NUCLEOTIDE SEQUENCE [LARGE SCALE GENOMIC DNA]</scope>
    <source>
        <strain evidence="3">CCMP 1328</strain>
    </source>
</reference>
<feature type="region of interest" description="Disordered" evidence="1">
    <location>
        <begin position="1"/>
        <end position="72"/>
    </location>
</feature>
<feature type="region of interest" description="Disordered" evidence="1">
    <location>
        <begin position="442"/>
        <end position="489"/>
    </location>
</feature>
<comment type="caution">
    <text evidence="2">The sequence shown here is derived from an EMBL/GenBank/DDBJ whole genome shotgun (WGS) entry which is preliminary data.</text>
</comment>
<feature type="region of interest" description="Disordered" evidence="1">
    <location>
        <begin position="107"/>
        <end position="133"/>
    </location>
</feature>
<feature type="compositionally biased region" description="Basic and acidic residues" evidence="1">
    <location>
        <begin position="37"/>
        <end position="49"/>
    </location>
</feature>
<feature type="compositionally biased region" description="Basic and acidic residues" evidence="1">
    <location>
        <begin position="457"/>
        <end position="474"/>
    </location>
</feature>
<protein>
    <submittedName>
        <fullName evidence="2">Uncharacterized protein</fullName>
    </submittedName>
</protein>
<sequence length="567" mass="64279">MSADRDACSDAGEPMTDAVVAHSPARSRRSSTSSDNGRTDSSDSSHESARSNSHGQSISRRHIHETAKDASSSIADFSERIMKAELGARGDFEEWLCAVVTLPPPARESAHQKSVSVEPQRHHQKQRQRPQVSHEQQISMLFEAVARRMLTCSDQIMLHAQILKEAELIDRDVAVSKHLLTYGLLQYVKKAILWHYSRGEIKLHSRTHRNIQRNVCLVRVLCEVWAYHDFISTTAATFLIEFSADPELSASCLSPLFDGGSSAFLRRAWSSSQNTQEYLLLTSTKLAWVKLNEQLGNMHNVLSDTVGLHTMQSNLPQARRRQQQQHEEEEEQEEPCEVQQLATGETERPMSAEAILVEVFSKVYEECLSGAYEELRDSTRLSLLLLASYLDFRTMYESFFRISFWNKLSCHRDEERIFKALVRIGLRVLVILCGRFLRDRDGNARTSTSARSSRRTALRDNHTVPERMQTEPERAGPAGSGVVDSAGTWTGTSRSTYSAREQDYRRQSLALALILDKFSLLLGIPSLDHELRAMVATYLEQITDLLPSDVAARLHTFRHRDEVQFYA</sequence>